<keyword evidence="1" id="KW-0472">Membrane</keyword>
<keyword evidence="1" id="KW-1133">Transmembrane helix</keyword>
<evidence type="ECO:0000256" key="1">
    <source>
        <dbReference type="SAM" id="Phobius"/>
    </source>
</evidence>
<proteinExistence type="predicted"/>
<feature type="transmembrane region" description="Helical" evidence="1">
    <location>
        <begin position="103"/>
        <end position="124"/>
    </location>
</feature>
<name>A0A841C1A4_9ACTN</name>
<organism evidence="2 3">
    <name type="scientific">Allocatelliglobosispora scoriae</name>
    <dbReference type="NCBI Taxonomy" id="643052"/>
    <lineage>
        <taxon>Bacteria</taxon>
        <taxon>Bacillati</taxon>
        <taxon>Actinomycetota</taxon>
        <taxon>Actinomycetes</taxon>
        <taxon>Micromonosporales</taxon>
        <taxon>Micromonosporaceae</taxon>
        <taxon>Allocatelliglobosispora</taxon>
    </lineage>
</organism>
<evidence type="ECO:0000313" key="2">
    <source>
        <dbReference type="EMBL" id="MBB5872923.1"/>
    </source>
</evidence>
<keyword evidence="3" id="KW-1185">Reference proteome</keyword>
<gene>
    <name evidence="2" type="ORF">F4553_006357</name>
</gene>
<sequence>MALTSRYRSAPTAGFLAALVLVLAFGNPAYVSWAQENADPQTAGGWFLRLLTWPAWRFSADDSVGNVFADDLKAILLVILTWVFLTLLPGSQLARARGTASQLLAGWGGFIFAGAFAGLLTAFIQTNPTLLAAFQAAGSGAIYGLFVGWIVGLAALGGYRGAD</sequence>
<dbReference type="Proteomes" id="UP000587527">
    <property type="component" value="Unassembled WGS sequence"/>
</dbReference>
<feature type="transmembrane region" description="Helical" evidence="1">
    <location>
        <begin position="72"/>
        <end position="91"/>
    </location>
</feature>
<dbReference type="AlphaFoldDB" id="A0A841C1A4"/>
<keyword evidence="1" id="KW-0812">Transmembrane</keyword>
<feature type="transmembrane region" description="Helical" evidence="1">
    <location>
        <begin position="136"/>
        <end position="159"/>
    </location>
</feature>
<protein>
    <submittedName>
        <fullName evidence="2">Uncharacterized protein</fullName>
    </submittedName>
</protein>
<dbReference type="RefSeq" id="WP_184843280.1">
    <property type="nucleotide sequence ID" value="NZ_JACHMN010000003.1"/>
</dbReference>
<evidence type="ECO:0000313" key="3">
    <source>
        <dbReference type="Proteomes" id="UP000587527"/>
    </source>
</evidence>
<reference evidence="2 3" key="1">
    <citation type="submission" date="2020-08" db="EMBL/GenBank/DDBJ databases">
        <title>Sequencing the genomes of 1000 actinobacteria strains.</title>
        <authorList>
            <person name="Klenk H.-P."/>
        </authorList>
    </citation>
    <scope>NUCLEOTIDE SEQUENCE [LARGE SCALE GENOMIC DNA]</scope>
    <source>
        <strain evidence="2 3">DSM 45362</strain>
    </source>
</reference>
<accession>A0A841C1A4</accession>
<dbReference type="EMBL" id="JACHMN010000003">
    <property type="protein sequence ID" value="MBB5872923.1"/>
    <property type="molecule type" value="Genomic_DNA"/>
</dbReference>
<comment type="caution">
    <text evidence="2">The sequence shown here is derived from an EMBL/GenBank/DDBJ whole genome shotgun (WGS) entry which is preliminary data.</text>
</comment>